<evidence type="ECO:0000313" key="3">
    <source>
        <dbReference type="Proteomes" id="UP000503011"/>
    </source>
</evidence>
<dbReference type="KEGG" id="psuu:Psuf_000100"/>
<name>A0A6F8Y9F0_9ACTN</name>
<dbReference type="Gene3D" id="2.80.10.50">
    <property type="match status" value="2"/>
</dbReference>
<dbReference type="CDD" id="cd23418">
    <property type="entry name" value="beta-trefoil_Ricin_XLN-like"/>
    <property type="match status" value="1"/>
</dbReference>
<dbReference type="EMBL" id="AP022871">
    <property type="protein sequence ID" value="BCB82697.1"/>
    <property type="molecule type" value="Genomic_DNA"/>
</dbReference>
<dbReference type="SUPFAM" id="SSF50370">
    <property type="entry name" value="Ricin B-like lectins"/>
    <property type="match status" value="1"/>
</dbReference>
<dbReference type="Proteomes" id="UP000503011">
    <property type="component" value="Chromosome"/>
</dbReference>
<accession>A0A6F8Y9F0</accession>
<dbReference type="PROSITE" id="PS50231">
    <property type="entry name" value="RICIN_B_LECTIN"/>
    <property type="match status" value="1"/>
</dbReference>
<keyword evidence="3" id="KW-1185">Reference proteome</keyword>
<evidence type="ECO:0000259" key="1">
    <source>
        <dbReference type="SMART" id="SM00458"/>
    </source>
</evidence>
<reference evidence="2 3" key="2">
    <citation type="submission" date="2020-03" db="EMBL/GenBank/DDBJ databases">
        <authorList>
            <person name="Ichikawa N."/>
            <person name="Kimura A."/>
            <person name="Kitahashi Y."/>
            <person name="Uohara A."/>
        </authorList>
    </citation>
    <scope>NUCLEOTIDE SEQUENCE [LARGE SCALE GENOMIC DNA]</scope>
    <source>
        <strain evidence="2 3">NBRC 105367</strain>
    </source>
</reference>
<dbReference type="InterPro" id="IPR000772">
    <property type="entry name" value="Ricin_B_lectin"/>
</dbReference>
<dbReference type="AlphaFoldDB" id="A0A6F8Y9F0"/>
<dbReference type="SMART" id="SM00458">
    <property type="entry name" value="RICIN"/>
    <property type="match status" value="1"/>
</dbReference>
<organism evidence="2 3">
    <name type="scientific">Phytohabitans suffuscus</name>
    <dbReference type="NCBI Taxonomy" id="624315"/>
    <lineage>
        <taxon>Bacteria</taxon>
        <taxon>Bacillati</taxon>
        <taxon>Actinomycetota</taxon>
        <taxon>Actinomycetes</taxon>
        <taxon>Micromonosporales</taxon>
        <taxon>Micromonosporaceae</taxon>
    </lineage>
</organism>
<gene>
    <name evidence="2" type="ORF">Psuf_000100</name>
</gene>
<feature type="domain" description="Ricin B lectin" evidence="1">
    <location>
        <begin position="1"/>
        <end position="110"/>
    </location>
</feature>
<dbReference type="InterPro" id="IPR035992">
    <property type="entry name" value="Ricin_B-like_lectins"/>
</dbReference>
<evidence type="ECO:0000313" key="2">
    <source>
        <dbReference type="EMBL" id="BCB82697.1"/>
    </source>
</evidence>
<protein>
    <recommendedName>
        <fullName evidence="1">Ricin B lectin domain-containing protein</fullName>
    </recommendedName>
</protein>
<reference evidence="2 3" key="1">
    <citation type="submission" date="2020-03" db="EMBL/GenBank/DDBJ databases">
        <title>Whole genome shotgun sequence of Phytohabitans suffuscus NBRC 105367.</title>
        <authorList>
            <person name="Komaki H."/>
            <person name="Tamura T."/>
        </authorList>
    </citation>
    <scope>NUCLEOTIDE SEQUENCE [LARGE SCALE GENOMIC DNA]</scope>
    <source>
        <strain evidence="2 3">NBRC 105367</strain>
    </source>
</reference>
<sequence length="110" mass="11524">MPQSNTANGTQPIIWDCNGAANQRWTVSGQSIQALGKCLDAPINAAAGARTQLWDCNGGANQQWTFNANGTISGNQSGLCLDVNGAATANGATVILWTCTAATNQRWTQR</sequence>
<proteinExistence type="predicted"/>
<dbReference type="Pfam" id="PF00652">
    <property type="entry name" value="Ricin_B_lectin"/>
    <property type="match status" value="1"/>
</dbReference>